<dbReference type="HOGENOM" id="CLU_126500_0_0_9"/>
<dbReference type="AlphaFoldDB" id="D5T0U8"/>
<proteinExistence type="predicted"/>
<dbReference type="PATRIC" id="fig|762051.18.peg.358"/>
<reference evidence="1 2" key="1">
    <citation type="journal article" date="2010" name="J. Bacteriol.">
        <title>Complete genome sequence analysis of Leuconostoc kimchii IMSNU 11154.</title>
        <authorList>
            <person name="Oh H.M."/>
            <person name="Cho Y.J."/>
            <person name="Kim B.K."/>
            <person name="Roe J.H."/>
            <person name="Kang S.O."/>
            <person name="Nahm B.H."/>
            <person name="Jeong G."/>
            <person name="Han H.U."/>
            <person name="Chun J."/>
        </authorList>
    </citation>
    <scope>NUCLEOTIDE SEQUENCE [LARGE SCALE GENOMIC DNA]</scope>
    <source>
        <strain evidence="2">IMSNU 11154 / KCTC 2386 / IH25</strain>
    </source>
</reference>
<dbReference type="RefSeq" id="WP_013102496.1">
    <property type="nucleotide sequence ID" value="NC_014136.1"/>
</dbReference>
<name>D5T0U8_LEUKI</name>
<dbReference type="STRING" id="762051.LKI_01770"/>
<organism evidence="1 2">
    <name type="scientific">Leuconostoc kimchii (strain IMSNU 11154 / KCTC 2386 / IH25)</name>
    <dbReference type="NCBI Taxonomy" id="762051"/>
    <lineage>
        <taxon>Bacteria</taxon>
        <taxon>Bacillati</taxon>
        <taxon>Bacillota</taxon>
        <taxon>Bacilli</taxon>
        <taxon>Lactobacillales</taxon>
        <taxon>Lactobacillaceae</taxon>
        <taxon>Leuconostoc</taxon>
    </lineage>
</organism>
<evidence type="ECO:0000313" key="2">
    <source>
        <dbReference type="Proteomes" id="UP000002362"/>
    </source>
</evidence>
<dbReference type="eggNOG" id="ENOG5030AH8">
    <property type="taxonomic scope" value="Bacteria"/>
</dbReference>
<evidence type="ECO:0000313" key="1">
    <source>
        <dbReference type="EMBL" id="ADG39897.1"/>
    </source>
</evidence>
<gene>
    <name evidence="1" type="ordered locus">LKI_01770</name>
</gene>
<sequence length="137" mass="15355">MELDAALDVWLNEVNNLVPNLQQRKKITLVGAEVYKRALHDVTKTKHYSGDRDTSKVDHLADSIEVSNANIDYIVDGSSLVGFTAKGINHARIARLLNDGTKFIPADHFVDETRRNSRHAVLVAQYAEYQRLLKGGK</sequence>
<dbReference type="EMBL" id="CP001758">
    <property type="protein sequence ID" value="ADG39897.1"/>
    <property type="molecule type" value="Genomic_DNA"/>
</dbReference>
<protein>
    <submittedName>
        <fullName evidence="1">Prophage pi3 protein 19</fullName>
    </submittedName>
</protein>
<dbReference type="OrthoDB" id="2146187at2"/>
<dbReference type="Proteomes" id="UP000002362">
    <property type="component" value="Chromosome"/>
</dbReference>
<accession>D5T0U8</accession>
<dbReference type="KEGG" id="lki:LKI_01770"/>